<accession>A0A2U8GRR1</accession>
<protein>
    <submittedName>
        <fullName evidence="14">Rubredoxin</fullName>
    </submittedName>
</protein>
<reference evidence="14 15" key="1">
    <citation type="submission" date="2017-06" db="EMBL/GenBank/DDBJ databases">
        <title>Azoarcus.</title>
        <authorList>
            <person name="Woo J.-H."/>
            <person name="Kim H.-S."/>
        </authorList>
    </citation>
    <scope>NUCLEOTIDE SEQUENCE [LARGE SCALE GENOMIC DNA]</scope>
    <source>
        <strain evidence="14 15">TSPY31</strain>
    </source>
</reference>
<organism evidence="14 15">
    <name type="scientific">Parazoarcus communis</name>
    <dbReference type="NCBI Taxonomy" id="41977"/>
    <lineage>
        <taxon>Bacteria</taxon>
        <taxon>Pseudomonadati</taxon>
        <taxon>Pseudomonadota</taxon>
        <taxon>Betaproteobacteria</taxon>
        <taxon>Rhodocyclales</taxon>
        <taxon>Zoogloeaceae</taxon>
        <taxon>Parazoarcus</taxon>
    </lineage>
</organism>
<dbReference type="InterPro" id="IPR050260">
    <property type="entry name" value="FAD-bd_OxRdtase"/>
</dbReference>
<evidence type="ECO:0000256" key="6">
    <source>
        <dbReference type="ARBA" id="ARBA00006442"/>
    </source>
</evidence>
<evidence type="ECO:0000256" key="3">
    <source>
        <dbReference type="ARBA" id="ARBA00002792"/>
    </source>
</evidence>
<dbReference type="RefSeq" id="WP_108950052.1">
    <property type="nucleotide sequence ID" value="NZ_CP022187.1"/>
</dbReference>
<evidence type="ECO:0000313" key="14">
    <source>
        <dbReference type="EMBL" id="AWI76352.1"/>
    </source>
</evidence>
<keyword evidence="7" id="KW-0813">Transport</keyword>
<evidence type="ECO:0000259" key="13">
    <source>
        <dbReference type="PROSITE" id="PS50903"/>
    </source>
</evidence>
<dbReference type="PRINTS" id="PR00163">
    <property type="entry name" value="RUBREDOXIN"/>
</dbReference>
<dbReference type="SUPFAM" id="SSF51905">
    <property type="entry name" value="FAD/NAD(P)-binding domain"/>
    <property type="match status" value="1"/>
</dbReference>
<dbReference type="Gene3D" id="2.20.28.10">
    <property type="match status" value="1"/>
</dbReference>
<evidence type="ECO:0000256" key="2">
    <source>
        <dbReference type="ARBA" id="ARBA00001974"/>
    </source>
</evidence>
<comment type="similarity">
    <text evidence="5">Belongs to the rubredoxin family.</text>
</comment>
<comment type="pathway">
    <text evidence="4">Hydrocarbon metabolism; alkane degradation.</text>
</comment>
<dbReference type="PRINTS" id="PR00368">
    <property type="entry name" value="FADPNR"/>
</dbReference>
<dbReference type="InterPro" id="IPR018527">
    <property type="entry name" value="Rubredoxin_Fe_BS"/>
</dbReference>
<evidence type="ECO:0000256" key="4">
    <source>
        <dbReference type="ARBA" id="ARBA00004933"/>
    </source>
</evidence>
<comment type="cofactor">
    <cofactor evidence="2">
        <name>FAD</name>
        <dbReference type="ChEBI" id="CHEBI:57692"/>
    </cofactor>
</comment>
<name>A0A2U8GRR1_9RHOO</name>
<evidence type="ECO:0000256" key="5">
    <source>
        <dbReference type="ARBA" id="ARBA00005337"/>
    </source>
</evidence>
<dbReference type="PROSITE" id="PS50903">
    <property type="entry name" value="RUBREDOXIN_LIKE"/>
    <property type="match status" value="1"/>
</dbReference>
<dbReference type="EMBL" id="CP022187">
    <property type="protein sequence ID" value="AWI76352.1"/>
    <property type="molecule type" value="Genomic_DNA"/>
</dbReference>
<keyword evidence="9" id="KW-0479">Metal-binding</keyword>
<dbReference type="InterPro" id="IPR024935">
    <property type="entry name" value="Rubredoxin_dom"/>
</dbReference>
<keyword evidence="10" id="KW-0274">FAD</keyword>
<dbReference type="InterPro" id="IPR023753">
    <property type="entry name" value="FAD/NAD-binding_dom"/>
</dbReference>
<gene>
    <name evidence="14" type="ORF">CEW83_14970</name>
</gene>
<evidence type="ECO:0000256" key="11">
    <source>
        <dbReference type="ARBA" id="ARBA00022982"/>
    </source>
</evidence>
<keyword evidence="12" id="KW-0408">Iron</keyword>
<comment type="function">
    <text evidence="3">Involved in the hydrocarbon hydroxylating system, which transfers electrons from NADH to rubredoxin reductase and then through rubredoxin to alkane 1 monooxygenase.</text>
</comment>
<dbReference type="FunFam" id="2.20.28.10:FF:000001">
    <property type="entry name" value="Rubredoxin"/>
    <property type="match status" value="1"/>
</dbReference>
<evidence type="ECO:0000256" key="12">
    <source>
        <dbReference type="ARBA" id="ARBA00023004"/>
    </source>
</evidence>
<dbReference type="Pfam" id="PF00301">
    <property type="entry name" value="Rubredoxin"/>
    <property type="match status" value="1"/>
</dbReference>
<dbReference type="AlphaFoldDB" id="A0A2U8GRR1"/>
<comment type="similarity">
    <text evidence="6">Belongs to the FAD-dependent oxidoreductase family.</text>
</comment>
<evidence type="ECO:0000256" key="7">
    <source>
        <dbReference type="ARBA" id="ARBA00022448"/>
    </source>
</evidence>
<comment type="cofactor">
    <cofactor evidence="1">
        <name>Fe(3+)</name>
        <dbReference type="ChEBI" id="CHEBI:29034"/>
    </cofactor>
</comment>
<dbReference type="GO" id="GO:0005506">
    <property type="term" value="F:iron ion binding"/>
    <property type="evidence" value="ECO:0007669"/>
    <property type="project" value="InterPro"/>
</dbReference>
<dbReference type="KEGG" id="acom:CEW83_14970"/>
<proteinExistence type="inferred from homology"/>
<dbReference type="InterPro" id="IPR036188">
    <property type="entry name" value="FAD/NAD-bd_sf"/>
</dbReference>
<dbReference type="CDD" id="cd00730">
    <property type="entry name" value="rubredoxin"/>
    <property type="match status" value="1"/>
</dbReference>
<dbReference type="Pfam" id="PF07992">
    <property type="entry name" value="Pyr_redox_2"/>
    <property type="match status" value="1"/>
</dbReference>
<evidence type="ECO:0000256" key="8">
    <source>
        <dbReference type="ARBA" id="ARBA00022630"/>
    </source>
</evidence>
<dbReference type="PRINTS" id="PR00411">
    <property type="entry name" value="PNDRDTASEI"/>
</dbReference>
<evidence type="ECO:0000256" key="1">
    <source>
        <dbReference type="ARBA" id="ARBA00001965"/>
    </source>
</evidence>
<keyword evidence="15" id="KW-1185">Reference proteome</keyword>
<dbReference type="GO" id="GO:0016491">
    <property type="term" value="F:oxidoreductase activity"/>
    <property type="evidence" value="ECO:0007669"/>
    <property type="project" value="InterPro"/>
</dbReference>
<dbReference type="Gene3D" id="3.50.50.60">
    <property type="entry name" value="FAD/NAD(P)-binding domain"/>
    <property type="match status" value="2"/>
</dbReference>
<dbReference type="Proteomes" id="UP000244930">
    <property type="component" value="Chromosome"/>
</dbReference>
<dbReference type="PANTHER" id="PTHR43429">
    <property type="entry name" value="PYRIDINE NUCLEOTIDE-DISULFIDE OXIDOREDUCTASE DOMAIN-CONTAINING"/>
    <property type="match status" value="1"/>
</dbReference>
<evidence type="ECO:0000256" key="10">
    <source>
        <dbReference type="ARBA" id="ARBA00022827"/>
    </source>
</evidence>
<sequence>MSASTSAWKQFICRACGLIYDEEKGDPDSGLAPGTRFEDIPDDWECPLCGVMKNDFEPYAGLEMESPACASVAVSRTAGVVIVGAGIAGWSVAEAVRALDPEIGITLVSACHADRYHKPELSIALSRGYEPEDLVRESAAAAAARLGVRLLADTCVVGLSPALHQLRTSRGTLQFTKLVLAQGARPALPAALPADVCWRVNNLAGWSGLRARLVSGKRRVAIVGAGMVGCELAEDFARAGHAVTLLDLQATPLAALLPPLAGERLRLSLEALGVEFIGSAQVASVTPAADGSKHIVTAGGLRIDADEVVAATGLVTEDRIARAAGLEFERGIVVDPVSMQTSASDVYALGDCVSLSGMPCRFIEPIAKQAAAIAHDLLGRQHPGYAHVQPVIRLKTKSLPVVVHGLPCADGEWVVVEETADMLRMNQRRNGEVVARLEAGSLRQRLAA</sequence>
<dbReference type="PROSITE" id="PS00202">
    <property type="entry name" value="RUBREDOXIN"/>
    <property type="match status" value="1"/>
</dbReference>
<dbReference type="SUPFAM" id="SSF57802">
    <property type="entry name" value="Rubredoxin-like"/>
    <property type="match status" value="1"/>
</dbReference>
<feature type="domain" description="Rubredoxin-like" evidence="13">
    <location>
        <begin position="8"/>
        <end position="59"/>
    </location>
</feature>
<evidence type="ECO:0000256" key="9">
    <source>
        <dbReference type="ARBA" id="ARBA00022723"/>
    </source>
</evidence>
<dbReference type="InterPro" id="IPR024934">
    <property type="entry name" value="Rubredoxin-like_dom"/>
</dbReference>
<keyword evidence="11" id="KW-0249">Electron transport</keyword>
<dbReference type="PANTHER" id="PTHR43429:SF3">
    <property type="entry name" value="NITRITE REDUCTASE [NAD(P)H]"/>
    <property type="match status" value="1"/>
</dbReference>
<evidence type="ECO:0000313" key="15">
    <source>
        <dbReference type="Proteomes" id="UP000244930"/>
    </source>
</evidence>
<keyword evidence="8" id="KW-0285">Flavoprotein</keyword>